<dbReference type="GO" id="GO:0031501">
    <property type="term" value="C:mannosyltransferase complex"/>
    <property type="evidence" value="ECO:0007669"/>
    <property type="project" value="TreeGrafter"/>
</dbReference>
<dbReference type="AlphaFoldDB" id="A0AAV5QF81"/>
<accession>A0AAV5QF81</accession>
<dbReference type="Pfam" id="PF10333">
    <property type="entry name" value="Pga1"/>
    <property type="match status" value="1"/>
</dbReference>
<name>A0AAV5QF81_9ASCO</name>
<dbReference type="GO" id="GO:0006506">
    <property type="term" value="P:GPI anchor biosynthetic process"/>
    <property type="evidence" value="ECO:0007669"/>
    <property type="project" value="TreeGrafter"/>
</dbReference>
<evidence type="ECO:0000313" key="4">
    <source>
        <dbReference type="Proteomes" id="UP001360560"/>
    </source>
</evidence>
<dbReference type="GO" id="GO:0005789">
    <property type="term" value="C:endoplasmic reticulum membrane"/>
    <property type="evidence" value="ECO:0007669"/>
    <property type="project" value="TreeGrafter"/>
</dbReference>
<feature type="transmembrane region" description="Helical" evidence="1">
    <location>
        <begin position="195"/>
        <end position="219"/>
    </location>
</feature>
<dbReference type="InterPro" id="IPR019433">
    <property type="entry name" value="GPI_ManTrfase_II_coact_Pga1"/>
</dbReference>
<dbReference type="PANTHER" id="PTHR28022:SF1">
    <property type="entry name" value="GPI MANNOSYLTRANSFERASE 2 SUBUNIT PGA1"/>
    <property type="match status" value="1"/>
</dbReference>
<evidence type="ECO:0000256" key="1">
    <source>
        <dbReference type="SAM" id="Phobius"/>
    </source>
</evidence>
<dbReference type="Proteomes" id="UP001360560">
    <property type="component" value="Unassembled WGS sequence"/>
</dbReference>
<evidence type="ECO:0000313" key="3">
    <source>
        <dbReference type="EMBL" id="GMM33399.1"/>
    </source>
</evidence>
<organism evidence="3 4">
    <name type="scientific">Saccharomycopsis crataegensis</name>
    <dbReference type="NCBI Taxonomy" id="43959"/>
    <lineage>
        <taxon>Eukaryota</taxon>
        <taxon>Fungi</taxon>
        <taxon>Dikarya</taxon>
        <taxon>Ascomycota</taxon>
        <taxon>Saccharomycotina</taxon>
        <taxon>Saccharomycetes</taxon>
        <taxon>Saccharomycopsidaceae</taxon>
        <taxon>Saccharomycopsis</taxon>
    </lineage>
</organism>
<keyword evidence="1" id="KW-0812">Transmembrane</keyword>
<keyword evidence="1" id="KW-1133">Transmembrane helix</keyword>
<protein>
    <submittedName>
        <fullName evidence="3">Uncharacterized protein</fullName>
    </submittedName>
</protein>
<feature type="signal peptide" evidence="2">
    <location>
        <begin position="1"/>
        <end position="20"/>
    </location>
</feature>
<keyword evidence="2" id="KW-0732">Signal</keyword>
<dbReference type="GeneID" id="90071378"/>
<dbReference type="EMBL" id="BTFZ01000001">
    <property type="protein sequence ID" value="GMM33399.1"/>
    <property type="molecule type" value="Genomic_DNA"/>
</dbReference>
<comment type="caution">
    <text evidence="3">The sequence shown here is derived from an EMBL/GenBank/DDBJ whole genome shotgun (WGS) entry which is preliminary data.</text>
</comment>
<feature type="chain" id="PRO_5044000196" evidence="2">
    <location>
        <begin position="21"/>
        <end position="233"/>
    </location>
</feature>
<reference evidence="3 4" key="1">
    <citation type="journal article" date="2023" name="Elife">
        <title>Identification of key yeast species and microbe-microbe interactions impacting larval growth of Drosophila in the wild.</title>
        <authorList>
            <person name="Mure A."/>
            <person name="Sugiura Y."/>
            <person name="Maeda R."/>
            <person name="Honda K."/>
            <person name="Sakurai N."/>
            <person name="Takahashi Y."/>
            <person name="Watada M."/>
            <person name="Katoh T."/>
            <person name="Gotoh A."/>
            <person name="Gotoh Y."/>
            <person name="Taniguchi I."/>
            <person name="Nakamura K."/>
            <person name="Hayashi T."/>
            <person name="Katayama T."/>
            <person name="Uemura T."/>
            <person name="Hattori Y."/>
        </authorList>
    </citation>
    <scope>NUCLEOTIDE SEQUENCE [LARGE SCALE GENOMIC DNA]</scope>
    <source>
        <strain evidence="3 4">SC-9</strain>
    </source>
</reference>
<dbReference type="RefSeq" id="XP_064850399.1">
    <property type="nucleotide sequence ID" value="XM_064994327.1"/>
</dbReference>
<sequence length="233" mass="25596">MTLLSSFLLLLLPLLSIVLANTESLLLSLPSHYTSLLRVPKSYITQDVESTLSPNTKLPLTLVANHLHNRELEFSGKEKLLGASDGDMSMTQYFKVVTAVNDGKSPTDGSYNIRICWPATFPVSIDIAPVVVFDDDPVKSIQLSNEQQQHPSLKAPAPTDSIYIAITYHPRFYTASSSLMLTDLKVPVHLHMVELLYGVLPVDILPIIGLLVSLFVIGLPLSGKIYKIISNAK</sequence>
<evidence type="ECO:0000256" key="2">
    <source>
        <dbReference type="SAM" id="SignalP"/>
    </source>
</evidence>
<dbReference type="PANTHER" id="PTHR28022">
    <property type="entry name" value="GPI MANNOSYLTRANSFERASE 2 SUBUNIT PGA1"/>
    <property type="match status" value="1"/>
</dbReference>
<gene>
    <name evidence="3" type="ORF">DASC09_007240</name>
</gene>
<keyword evidence="1" id="KW-0472">Membrane</keyword>
<proteinExistence type="predicted"/>
<dbReference type="GO" id="GO:0000030">
    <property type="term" value="F:mannosyltransferase activity"/>
    <property type="evidence" value="ECO:0007669"/>
    <property type="project" value="TreeGrafter"/>
</dbReference>
<keyword evidence="4" id="KW-1185">Reference proteome</keyword>